<keyword evidence="4" id="KW-1185">Reference proteome</keyword>
<dbReference type="InterPro" id="IPR017937">
    <property type="entry name" value="Thioredoxin_CS"/>
</dbReference>
<keyword evidence="1" id="KW-0812">Transmembrane</keyword>
<dbReference type="InterPro" id="IPR013766">
    <property type="entry name" value="Thioredoxin_domain"/>
</dbReference>
<dbReference type="Proteomes" id="UP000660745">
    <property type="component" value="Unassembled WGS sequence"/>
</dbReference>
<dbReference type="InterPro" id="IPR036249">
    <property type="entry name" value="Thioredoxin-like_sf"/>
</dbReference>
<evidence type="ECO:0000313" key="3">
    <source>
        <dbReference type="EMBL" id="GGP02047.1"/>
    </source>
</evidence>
<dbReference type="SUPFAM" id="SSF52833">
    <property type="entry name" value="Thioredoxin-like"/>
    <property type="match status" value="1"/>
</dbReference>
<gene>
    <name evidence="3" type="ORF">GCM10012278_07720</name>
</gene>
<feature type="domain" description="Thioredoxin" evidence="2">
    <location>
        <begin position="52"/>
        <end position="192"/>
    </location>
</feature>
<sequence>MDVVLIAAVVVVGVLGGLNLLLMLAVLRRLREYDEKWARAGMDNLAERRLVPEPGTRIADFTATTLDGADITLRDPAGVSGVEGPLLVGFFSTGCPACHEELPRFVEYAGTVPGGREQNLMVISGSADDAADIIEAVSPMARVVVEPVEGPLMTAFSVRGWPSFVLLGQDGTVQAGAGGVATLARSQQAVPV</sequence>
<reference evidence="3" key="2">
    <citation type="submission" date="2020-09" db="EMBL/GenBank/DDBJ databases">
        <authorList>
            <person name="Sun Q."/>
            <person name="Zhou Y."/>
        </authorList>
    </citation>
    <scope>NUCLEOTIDE SEQUENCE</scope>
    <source>
        <strain evidence="3">CGMCC 4.7430</strain>
    </source>
</reference>
<evidence type="ECO:0000313" key="4">
    <source>
        <dbReference type="Proteomes" id="UP000660745"/>
    </source>
</evidence>
<organism evidence="3 4">
    <name type="scientific">Nonomuraea glycinis</name>
    <dbReference type="NCBI Taxonomy" id="2047744"/>
    <lineage>
        <taxon>Bacteria</taxon>
        <taxon>Bacillati</taxon>
        <taxon>Actinomycetota</taxon>
        <taxon>Actinomycetes</taxon>
        <taxon>Streptosporangiales</taxon>
        <taxon>Streptosporangiaceae</taxon>
        <taxon>Nonomuraea</taxon>
    </lineage>
</organism>
<comment type="caution">
    <text evidence="3">The sequence shown here is derived from an EMBL/GenBank/DDBJ whole genome shotgun (WGS) entry which is preliminary data.</text>
</comment>
<name>A0A918A1F7_9ACTN</name>
<evidence type="ECO:0000256" key="1">
    <source>
        <dbReference type="SAM" id="Phobius"/>
    </source>
</evidence>
<feature type="transmembrane region" description="Helical" evidence="1">
    <location>
        <begin position="6"/>
        <end position="27"/>
    </location>
</feature>
<accession>A0A918A1F7</accession>
<evidence type="ECO:0000259" key="2">
    <source>
        <dbReference type="PROSITE" id="PS51352"/>
    </source>
</evidence>
<reference evidence="3" key="1">
    <citation type="journal article" date="2014" name="Int. J. Syst. Evol. Microbiol.">
        <title>Complete genome sequence of Corynebacterium casei LMG S-19264T (=DSM 44701T), isolated from a smear-ripened cheese.</title>
        <authorList>
            <consortium name="US DOE Joint Genome Institute (JGI-PGF)"/>
            <person name="Walter F."/>
            <person name="Albersmeier A."/>
            <person name="Kalinowski J."/>
            <person name="Ruckert C."/>
        </authorList>
    </citation>
    <scope>NUCLEOTIDE SEQUENCE</scope>
    <source>
        <strain evidence="3">CGMCC 4.7430</strain>
    </source>
</reference>
<keyword evidence="1" id="KW-0472">Membrane</keyword>
<dbReference type="PROSITE" id="PS51352">
    <property type="entry name" value="THIOREDOXIN_2"/>
    <property type="match status" value="1"/>
</dbReference>
<keyword evidence="1" id="KW-1133">Transmembrane helix</keyword>
<dbReference type="Gene3D" id="3.40.30.10">
    <property type="entry name" value="Glutaredoxin"/>
    <property type="match status" value="1"/>
</dbReference>
<dbReference type="AlphaFoldDB" id="A0A918A1F7"/>
<proteinExistence type="predicted"/>
<protein>
    <recommendedName>
        <fullName evidence="2">Thioredoxin domain-containing protein</fullName>
    </recommendedName>
</protein>
<dbReference type="PROSITE" id="PS00194">
    <property type="entry name" value="THIOREDOXIN_1"/>
    <property type="match status" value="1"/>
</dbReference>
<dbReference type="CDD" id="cd02966">
    <property type="entry name" value="TlpA_like_family"/>
    <property type="match status" value="1"/>
</dbReference>
<dbReference type="EMBL" id="BMNK01000001">
    <property type="protein sequence ID" value="GGP02047.1"/>
    <property type="molecule type" value="Genomic_DNA"/>
</dbReference>